<evidence type="ECO:0000313" key="6">
    <source>
        <dbReference type="EMBL" id="KAJ6642007.1"/>
    </source>
</evidence>
<organism evidence="6 7">
    <name type="scientific">Pseudolycoriella hygida</name>
    <dbReference type="NCBI Taxonomy" id="35572"/>
    <lineage>
        <taxon>Eukaryota</taxon>
        <taxon>Metazoa</taxon>
        <taxon>Ecdysozoa</taxon>
        <taxon>Arthropoda</taxon>
        <taxon>Hexapoda</taxon>
        <taxon>Insecta</taxon>
        <taxon>Pterygota</taxon>
        <taxon>Neoptera</taxon>
        <taxon>Endopterygota</taxon>
        <taxon>Diptera</taxon>
        <taxon>Nematocera</taxon>
        <taxon>Sciaroidea</taxon>
        <taxon>Sciaridae</taxon>
        <taxon>Pseudolycoriella</taxon>
    </lineage>
</organism>
<dbReference type="PANTHER" id="PTHR23507">
    <property type="entry name" value="ZGC:174356"/>
    <property type="match status" value="1"/>
</dbReference>
<dbReference type="PANTHER" id="PTHR23507:SF39">
    <property type="entry name" value="GH23453P-RELATED"/>
    <property type="match status" value="1"/>
</dbReference>
<dbReference type="GO" id="GO:0016020">
    <property type="term" value="C:membrane"/>
    <property type="evidence" value="ECO:0007669"/>
    <property type="project" value="UniProtKB-SubCell"/>
</dbReference>
<dbReference type="GO" id="GO:0022857">
    <property type="term" value="F:transmembrane transporter activity"/>
    <property type="evidence" value="ECO:0007669"/>
    <property type="project" value="TreeGrafter"/>
</dbReference>
<sequence length="87" mass="9531">MCRSILSNLVPAANEVGKIYSLTTSLESISPLGSAPLYSYVYSNTLGTFPGAFNVISAGLYSINCILLIIVYIFLRRYPPVDYETVD</sequence>
<dbReference type="OrthoDB" id="430300at2759"/>
<comment type="caution">
    <text evidence="6">The sequence shown here is derived from an EMBL/GenBank/DDBJ whole genome shotgun (WGS) entry which is preliminary data.</text>
</comment>
<evidence type="ECO:0000256" key="3">
    <source>
        <dbReference type="ARBA" id="ARBA00022989"/>
    </source>
</evidence>
<protein>
    <submittedName>
        <fullName evidence="6">Uncharacterized protein</fullName>
    </submittedName>
</protein>
<evidence type="ECO:0000256" key="2">
    <source>
        <dbReference type="ARBA" id="ARBA00022692"/>
    </source>
</evidence>
<evidence type="ECO:0000256" key="5">
    <source>
        <dbReference type="SAM" id="Phobius"/>
    </source>
</evidence>
<keyword evidence="2 5" id="KW-0812">Transmembrane</keyword>
<dbReference type="AlphaFoldDB" id="A0A9Q0N1S5"/>
<evidence type="ECO:0000313" key="7">
    <source>
        <dbReference type="Proteomes" id="UP001151699"/>
    </source>
</evidence>
<dbReference type="Proteomes" id="UP001151699">
    <property type="component" value="Chromosome B"/>
</dbReference>
<dbReference type="EMBL" id="WJQU01000002">
    <property type="protein sequence ID" value="KAJ6642007.1"/>
    <property type="molecule type" value="Genomic_DNA"/>
</dbReference>
<keyword evidence="7" id="KW-1185">Reference proteome</keyword>
<comment type="subcellular location">
    <subcellularLocation>
        <location evidence="1">Membrane</location>
        <topology evidence="1">Multi-pass membrane protein</topology>
    </subcellularLocation>
</comment>
<evidence type="ECO:0000256" key="4">
    <source>
        <dbReference type="ARBA" id="ARBA00023136"/>
    </source>
</evidence>
<gene>
    <name evidence="6" type="ORF">Bhyg_06953</name>
</gene>
<reference evidence="6" key="1">
    <citation type="submission" date="2022-07" db="EMBL/GenBank/DDBJ databases">
        <authorList>
            <person name="Trinca V."/>
            <person name="Uliana J.V.C."/>
            <person name="Torres T.T."/>
            <person name="Ward R.J."/>
            <person name="Monesi N."/>
        </authorList>
    </citation>
    <scope>NUCLEOTIDE SEQUENCE</scope>
    <source>
        <strain evidence="6">HSMRA1968</strain>
        <tissue evidence="6">Whole embryos</tissue>
    </source>
</reference>
<accession>A0A9Q0N1S5</accession>
<keyword evidence="3 5" id="KW-1133">Transmembrane helix</keyword>
<evidence type="ECO:0000256" key="1">
    <source>
        <dbReference type="ARBA" id="ARBA00004141"/>
    </source>
</evidence>
<name>A0A9Q0N1S5_9DIPT</name>
<keyword evidence="4 5" id="KW-0472">Membrane</keyword>
<proteinExistence type="predicted"/>
<feature type="transmembrane region" description="Helical" evidence="5">
    <location>
        <begin position="52"/>
        <end position="75"/>
    </location>
</feature>